<dbReference type="Gene3D" id="3.30.420.10">
    <property type="entry name" value="Ribonuclease H-like superfamily/Ribonuclease H"/>
    <property type="match status" value="1"/>
</dbReference>
<evidence type="ECO:0000313" key="4">
    <source>
        <dbReference type="Proteomes" id="UP000565441"/>
    </source>
</evidence>
<reference evidence="3 4" key="1">
    <citation type="journal article" date="2020" name="ISME J.">
        <title>Uncovering the hidden diversity of litter-decomposition mechanisms in mushroom-forming fungi.</title>
        <authorList>
            <person name="Floudas D."/>
            <person name="Bentzer J."/>
            <person name="Ahren D."/>
            <person name="Johansson T."/>
            <person name="Persson P."/>
            <person name="Tunlid A."/>
        </authorList>
    </citation>
    <scope>NUCLEOTIDE SEQUENCE [LARGE SCALE GENOMIC DNA]</scope>
    <source>
        <strain evidence="3 4">CBS 661.87</strain>
    </source>
</reference>
<dbReference type="Pfam" id="PF14529">
    <property type="entry name" value="Exo_endo_phos_2"/>
    <property type="match status" value="1"/>
</dbReference>
<feature type="compositionally biased region" description="Pro residues" evidence="1">
    <location>
        <begin position="1035"/>
        <end position="1046"/>
    </location>
</feature>
<dbReference type="Proteomes" id="UP000565441">
    <property type="component" value="Unassembled WGS sequence"/>
</dbReference>
<feature type="region of interest" description="Disordered" evidence="1">
    <location>
        <begin position="1452"/>
        <end position="1497"/>
    </location>
</feature>
<dbReference type="InterPro" id="IPR036691">
    <property type="entry name" value="Endo/exonu/phosph_ase_sf"/>
</dbReference>
<dbReference type="InterPro" id="IPR036397">
    <property type="entry name" value="RNaseH_sf"/>
</dbReference>
<gene>
    <name evidence="3" type="ORF">D9615_005662</name>
</gene>
<feature type="compositionally biased region" description="Pro residues" evidence="1">
    <location>
        <begin position="348"/>
        <end position="363"/>
    </location>
</feature>
<keyword evidence="4" id="KW-1185">Reference proteome</keyword>
<dbReference type="Gene3D" id="3.60.10.10">
    <property type="entry name" value="Endonuclease/exonuclease/phosphatase"/>
    <property type="match status" value="1"/>
</dbReference>
<dbReference type="OrthoDB" id="2803783at2759"/>
<feature type="region of interest" description="Disordered" evidence="1">
    <location>
        <begin position="1029"/>
        <end position="1056"/>
    </location>
</feature>
<feature type="region of interest" description="Disordered" evidence="1">
    <location>
        <begin position="526"/>
        <end position="674"/>
    </location>
</feature>
<dbReference type="InterPro" id="IPR005135">
    <property type="entry name" value="Endo/exonuclease/phosphatase"/>
</dbReference>
<dbReference type="SUPFAM" id="SSF56219">
    <property type="entry name" value="DNase I-like"/>
    <property type="match status" value="1"/>
</dbReference>
<feature type="region of interest" description="Disordered" evidence="1">
    <location>
        <begin position="1243"/>
        <end position="1281"/>
    </location>
</feature>
<dbReference type="CDD" id="cd09276">
    <property type="entry name" value="Rnase_HI_RT_non_LTR"/>
    <property type="match status" value="1"/>
</dbReference>
<dbReference type="PANTHER" id="PTHR33481:SF1">
    <property type="entry name" value="ENDONUCLEASE_EXONUCLEASE_PHOSPHATASE DOMAIN-CONTAINING PROTEIN-RELATED"/>
    <property type="match status" value="1"/>
</dbReference>
<feature type="compositionally biased region" description="Basic and acidic residues" evidence="1">
    <location>
        <begin position="526"/>
        <end position="537"/>
    </location>
</feature>
<proteinExistence type="predicted"/>
<evidence type="ECO:0000256" key="1">
    <source>
        <dbReference type="SAM" id="MobiDB-lite"/>
    </source>
</evidence>
<evidence type="ECO:0000313" key="3">
    <source>
        <dbReference type="EMBL" id="KAF5379794.1"/>
    </source>
</evidence>
<feature type="compositionally biased region" description="Low complexity" evidence="1">
    <location>
        <begin position="554"/>
        <end position="572"/>
    </location>
</feature>
<dbReference type="PANTHER" id="PTHR33481">
    <property type="entry name" value="REVERSE TRANSCRIPTASE"/>
    <property type="match status" value="1"/>
</dbReference>
<organism evidence="3 4">
    <name type="scientific">Tricholomella constricta</name>
    <dbReference type="NCBI Taxonomy" id="117010"/>
    <lineage>
        <taxon>Eukaryota</taxon>
        <taxon>Fungi</taxon>
        <taxon>Dikarya</taxon>
        <taxon>Basidiomycota</taxon>
        <taxon>Agaricomycotina</taxon>
        <taxon>Agaricomycetes</taxon>
        <taxon>Agaricomycetidae</taxon>
        <taxon>Agaricales</taxon>
        <taxon>Tricholomatineae</taxon>
        <taxon>Lyophyllaceae</taxon>
        <taxon>Tricholomella</taxon>
    </lineage>
</organism>
<sequence>MPQVRWATPDQHEFLVQCLPRYLEVQKTGDFTVFWADTYEDWEREFPEGQVLFPDRAVLDDSPEEREALTSAIKTRHTQLQTWYRWRSSAPKARSLKRRDKAFGSLFSHTRLPTRSEIYSKLYYTERIRDEVQSAIRKAKATTRGEKLVLTTQVTRRLWEAEEDEEVKAKVEAMLQTLIAKKAIPLTAAPRTPEQYLQAINDCPRVLGHFLDSLAERTGWAFTVLMGGPDPSAKGEINVASYHVGETTLNKQFGQAHMSFEKTYMEPYADFLSQMYLTQICRSRALGATVEESSNDMIEANDKALPDLDGLYTILKTDDASMSATVSITVEGDASPVSTSDSMNSEPLPKPPSSVPSPLPFPAGPSISAAFSQDQPTEIDAELRLNNPVMDKVTPTGPPRWVRAEVDLWGQDYSSAVLEFKSEDDAQTLLATKQIAIFARFCKVVPHADRPPIMQCGNCWAFGHHASRCRDTAKCRVCAGPHTEHEHTPTNEETAQGEDTPPQQCFKCVNCGDNHPATDRKCADRARAIGASKESKKTSTQTGGKTRPPRKKPTTTATTTTTAPKAPATRTPNTVTGTTSRPPPLGNTTAGNTGMHGGPQDDTEDNMEEHMDTEDTGEHLDTGWGIATSRTHQGTLKKAKSHTAPPQRSPSTNKFAGLQNESDDPYASLHGTKKLNTNRSNHVCHTLLNAYIDRFDLLLITEPWWDKIGNDQIGPVAHAAWTPILPTATIPRGQRPRVIAYTKTRPDFSITLRSDIAQDLDIQVLDVQQANFPTTTIVNIYSQPRVKSSIGRRTDASVRLQTLQLPEDDPVIISGDWNQHHPDWSTNNKPPSTKTRQLVDWTREKGYTLLNEKGVPTYFEHRTRGATTVIDLTFANPAAITLDTTKEWTVDGSLSCGSDHHTIRWVIDHGSAEIENITGTKYNFKDTDPKEWKTAFEAEMEKESDRWETLTNLDIPRSPEQLDEDVAFLTEAMKTATATTAKEKRPSKKAKPWWTKALNETNAERTSLCKQQQEHIAQWGTPCEELMEARKNPKPRPGGPRPPKIPDNPTDTSLDMYIDDEHSEAPEKTELMHHSWRRDGGHSPNIKLPTGNNTDVSIATGDTIRILGVFFDRRLTFNQHVRILADRAGNAVRGSQMLANTVKGLSQVELRTLYRACIVPVLTYASPIWWSGKKTHINILDKVQNTALRHIAGAFKTTPIKALEVDLSIPPINLALDLANARYADCLHKLNTTNPIIQRLSDEWRDGEKPSTPPPLPSQKPTRSKKTPKPTQLESIATQTYRPTEGERIIPLIAPPWRKTARDFGKRLTIIEATPDVKKKEAAKAHNARIRTFNTNPAHILVYSDGSMLDDAHSQKKNVGWGIVGYHNDREVVTRRGGLGHTAEVYDAELTGLVVAAREATRHTCHNPIIKHIHIYADNTAAVTSVFEPKSAPGQYNMRSFNKIITEFLDQDPTRRQRRMVPGTHRREGKQKSGRRSQGGSATVAKPIHDWNRTPPTGGFGVANQFLPAWKIRDHVKATEREVFSRVTQCRTKHTFIELDLQDILGTNKGVETLAKFLKKSGAFTKTGNPRNAPEPPSIDDEANVDNNEVEEHWTSQSFYYILSITTFHFGIVS</sequence>
<protein>
    <recommendedName>
        <fullName evidence="2">Endonuclease/exonuclease/phosphatase domain-containing protein</fullName>
    </recommendedName>
</protein>
<feature type="compositionally biased region" description="Polar residues" evidence="1">
    <location>
        <begin position="573"/>
        <end position="592"/>
    </location>
</feature>
<feature type="region of interest" description="Disordered" evidence="1">
    <location>
        <begin position="1563"/>
        <end position="1583"/>
    </location>
</feature>
<feature type="compositionally biased region" description="Polar residues" evidence="1">
    <location>
        <begin position="644"/>
        <end position="654"/>
    </location>
</feature>
<feature type="domain" description="Endonuclease/exonuclease/phosphatase" evidence="2">
    <location>
        <begin position="776"/>
        <end position="903"/>
    </location>
</feature>
<dbReference type="GO" id="GO:0003824">
    <property type="term" value="F:catalytic activity"/>
    <property type="evidence" value="ECO:0007669"/>
    <property type="project" value="InterPro"/>
</dbReference>
<feature type="compositionally biased region" description="Acidic residues" evidence="1">
    <location>
        <begin position="601"/>
        <end position="615"/>
    </location>
</feature>
<comment type="caution">
    <text evidence="3">The sequence shown here is derived from an EMBL/GenBank/DDBJ whole genome shotgun (WGS) entry which is preliminary data.</text>
</comment>
<accession>A0A8H5M3X1</accession>
<dbReference type="EMBL" id="JAACJP010000015">
    <property type="protein sequence ID" value="KAF5379794.1"/>
    <property type="molecule type" value="Genomic_DNA"/>
</dbReference>
<evidence type="ECO:0000259" key="2">
    <source>
        <dbReference type="Pfam" id="PF14529"/>
    </source>
</evidence>
<feature type="region of interest" description="Disordered" evidence="1">
    <location>
        <begin position="482"/>
        <end position="501"/>
    </location>
</feature>
<name>A0A8H5M3X1_9AGAR</name>
<feature type="region of interest" description="Disordered" evidence="1">
    <location>
        <begin position="333"/>
        <end position="374"/>
    </location>
</feature>
<dbReference type="GO" id="GO:0003676">
    <property type="term" value="F:nucleic acid binding"/>
    <property type="evidence" value="ECO:0007669"/>
    <property type="project" value="InterPro"/>
</dbReference>